<dbReference type="Pfam" id="PF01790">
    <property type="entry name" value="LGT"/>
    <property type="match status" value="1"/>
</dbReference>
<accession>A0A955KZ41</accession>
<evidence type="ECO:0000256" key="1">
    <source>
        <dbReference type="ARBA" id="ARBA00007150"/>
    </source>
</evidence>
<sequence>GRLGNLFNHELYGPPTDLPWGVFIRPANRLPGYESYNYFHPLFLYEAVGNLILFALLYRAYKKGEVGQRMLALYIAGYGIIRYLLDFLRLEGVSGIYGLSYTQWGILGLFIFAFVFGVAYQLWHKRKYGKWFTDINEKIR</sequence>
<dbReference type="PANTHER" id="PTHR30589:SF0">
    <property type="entry name" value="PHOSPHATIDYLGLYCEROL--PROLIPOPROTEIN DIACYLGLYCERYL TRANSFERASE"/>
    <property type="match status" value="1"/>
</dbReference>
<comment type="caution">
    <text evidence="8">The sequence shown here is derived from an EMBL/GenBank/DDBJ whole genome shotgun (WGS) entry which is preliminary data.</text>
</comment>
<organism evidence="8 9">
    <name type="scientific">Candidatus Dojkabacteria bacterium</name>
    <dbReference type="NCBI Taxonomy" id="2099670"/>
    <lineage>
        <taxon>Bacteria</taxon>
        <taxon>Candidatus Dojkabacteria</taxon>
    </lineage>
</organism>
<feature type="non-terminal residue" evidence="8">
    <location>
        <position position="1"/>
    </location>
</feature>
<evidence type="ECO:0000256" key="6">
    <source>
        <dbReference type="ARBA" id="ARBA00023136"/>
    </source>
</evidence>
<evidence type="ECO:0000256" key="4">
    <source>
        <dbReference type="ARBA" id="ARBA00022692"/>
    </source>
</evidence>
<feature type="transmembrane region" description="Helical" evidence="7">
    <location>
        <begin position="101"/>
        <end position="123"/>
    </location>
</feature>
<dbReference type="InterPro" id="IPR001640">
    <property type="entry name" value="Lgt"/>
</dbReference>
<protein>
    <submittedName>
        <fullName evidence="8">Prolipoprotein diacylglyceryl transferase</fullName>
        <ecNumber evidence="8">2.4.99.-</ecNumber>
    </submittedName>
</protein>
<name>A0A955KZ41_9BACT</name>
<dbReference type="AlphaFoldDB" id="A0A955KZ41"/>
<comment type="similarity">
    <text evidence="1">Belongs to the Lgt family.</text>
</comment>
<reference evidence="8" key="2">
    <citation type="journal article" date="2021" name="Microbiome">
        <title>Successional dynamics and alternative stable states in a saline activated sludge microbial community over 9 years.</title>
        <authorList>
            <person name="Wang Y."/>
            <person name="Ye J."/>
            <person name="Ju F."/>
            <person name="Liu L."/>
            <person name="Boyd J.A."/>
            <person name="Deng Y."/>
            <person name="Parks D.H."/>
            <person name="Jiang X."/>
            <person name="Yin X."/>
            <person name="Woodcroft B.J."/>
            <person name="Tyson G.W."/>
            <person name="Hugenholtz P."/>
            <person name="Polz M.F."/>
            <person name="Zhang T."/>
        </authorList>
    </citation>
    <scope>NUCLEOTIDE SEQUENCE</scope>
    <source>
        <strain evidence="8">HKST-UBA12</strain>
    </source>
</reference>
<evidence type="ECO:0000256" key="7">
    <source>
        <dbReference type="SAM" id="Phobius"/>
    </source>
</evidence>
<feature type="transmembrane region" description="Helical" evidence="7">
    <location>
        <begin position="38"/>
        <end position="58"/>
    </location>
</feature>
<dbReference type="GO" id="GO:0008961">
    <property type="term" value="F:phosphatidylglycerol-prolipoprotein diacylglyceryl transferase activity"/>
    <property type="evidence" value="ECO:0007669"/>
    <property type="project" value="InterPro"/>
</dbReference>
<dbReference type="GO" id="GO:0042158">
    <property type="term" value="P:lipoprotein biosynthetic process"/>
    <property type="evidence" value="ECO:0007669"/>
    <property type="project" value="InterPro"/>
</dbReference>
<dbReference type="Proteomes" id="UP000760819">
    <property type="component" value="Unassembled WGS sequence"/>
</dbReference>
<keyword evidence="5 7" id="KW-1133">Transmembrane helix</keyword>
<keyword evidence="2" id="KW-1003">Cell membrane</keyword>
<gene>
    <name evidence="8" type="ORF">KC640_03670</name>
</gene>
<dbReference type="GO" id="GO:0005886">
    <property type="term" value="C:plasma membrane"/>
    <property type="evidence" value="ECO:0007669"/>
    <property type="project" value="InterPro"/>
</dbReference>
<keyword evidence="3 8" id="KW-0808">Transferase</keyword>
<evidence type="ECO:0000256" key="3">
    <source>
        <dbReference type="ARBA" id="ARBA00022679"/>
    </source>
</evidence>
<evidence type="ECO:0000256" key="5">
    <source>
        <dbReference type="ARBA" id="ARBA00022989"/>
    </source>
</evidence>
<dbReference type="EC" id="2.4.99.-" evidence="8"/>
<keyword evidence="4 7" id="KW-0812">Transmembrane</keyword>
<evidence type="ECO:0000313" key="9">
    <source>
        <dbReference type="Proteomes" id="UP000760819"/>
    </source>
</evidence>
<evidence type="ECO:0000313" key="8">
    <source>
        <dbReference type="EMBL" id="MCA9379502.1"/>
    </source>
</evidence>
<evidence type="ECO:0000256" key="2">
    <source>
        <dbReference type="ARBA" id="ARBA00022475"/>
    </source>
</evidence>
<feature type="transmembrane region" description="Helical" evidence="7">
    <location>
        <begin position="70"/>
        <end position="89"/>
    </location>
</feature>
<keyword evidence="6 7" id="KW-0472">Membrane</keyword>
<keyword evidence="8" id="KW-0328">Glycosyltransferase</keyword>
<reference evidence="8" key="1">
    <citation type="submission" date="2020-04" db="EMBL/GenBank/DDBJ databases">
        <authorList>
            <person name="Zhang T."/>
        </authorList>
    </citation>
    <scope>NUCLEOTIDE SEQUENCE</scope>
    <source>
        <strain evidence="8">HKST-UBA12</strain>
    </source>
</reference>
<proteinExistence type="inferred from homology"/>
<dbReference type="PANTHER" id="PTHR30589">
    <property type="entry name" value="PROLIPOPROTEIN DIACYLGLYCERYL TRANSFERASE"/>
    <property type="match status" value="1"/>
</dbReference>
<dbReference type="EMBL" id="JAGQLI010000209">
    <property type="protein sequence ID" value="MCA9379502.1"/>
    <property type="molecule type" value="Genomic_DNA"/>
</dbReference>